<feature type="active site" description="Proton donor/acceptor" evidence="10">
    <location>
        <position position="199"/>
    </location>
</feature>
<evidence type="ECO:0000256" key="11">
    <source>
        <dbReference type="PIRSR" id="PIRSR611150-2"/>
    </source>
</evidence>
<feature type="active site" evidence="10">
    <location>
        <position position="186"/>
    </location>
</feature>
<keyword evidence="13" id="KW-1185">Reference proteome</keyword>
<dbReference type="GO" id="GO:0005576">
    <property type="term" value="C:extracellular region"/>
    <property type="evidence" value="ECO:0007669"/>
    <property type="project" value="UniProtKB-SubCell"/>
</dbReference>
<dbReference type="PANTHER" id="PTHR48250:SF1">
    <property type="entry name" value="CUTINASE"/>
    <property type="match status" value="1"/>
</dbReference>
<dbReference type="GO" id="GO:0050525">
    <property type="term" value="F:cutinase activity"/>
    <property type="evidence" value="ECO:0007669"/>
    <property type="project" value="UniProtKB-UniRule"/>
</dbReference>
<comment type="function">
    <text evidence="12">Catalyzes the hydrolysis of complex carboxylic polyesters found in the cell wall of plants. Degrades cutin, a macromolecule that forms the structure of the plant cuticle.</text>
</comment>
<evidence type="ECO:0000256" key="12">
    <source>
        <dbReference type="RuleBase" id="RU361263"/>
    </source>
</evidence>
<dbReference type="OrthoDB" id="2975078at2759"/>
<evidence type="ECO:0000256" key="6">
    <source>
        <dbReference type="ARBA" id="ARBA00022729"/>
    </source>
</evidence>
<feature type="active site" description="Nucleophile" evidence="10">
    <location>
        <position position="134"/>
    </location>
</feature>
<keyword evidence="6 12" id="KW-0732">Signal</keyword>
<dbReference type="InterPro" id="IPR000675">
    <property type="entry name" value="Cutinase/axe"/>
</dbReference>
<dbReference type="PROSITE" id="PS00155">
    <property type="entry name" value="CUTINASE_1"/>
    <property type="match status" value="1"/>
</dbReference>
<keyword evidence="4 12" id="KW-0719">Serine esterase</keyword>
<dbReference type="Proteomes" id="UP000515153">
    <property type="component" value="Chromosome I"/>
</dbReference>
<dbReference type="PRINTS" id="PR00129">
    <property type="entry name" value="CUTINASE"/>
</dbReference>
<evidence type="ECO:0000256" key="9">
    <source>
        <dbReference type="ARBA" id="ARBA00034045"/>
    </source>
</evidence>
<sequence>MHQPINLFVAAGLLISLATALPASSIDRVEAILETRQNRNRQSAAGPCADMTIVFARGTTERGNVGTIVGPPFLEAVRQASNGMNVNMQGVEYPADIRGFMRGGDAGGSSRMAGIIKALAEDCPNTGIIISGYSQGAQLMHNAADQLDANTSSRITAAVAFGDPLKGQPVTGVDSSRVIVICHDGDNICEGGSQIRQAHLTYGQDVGKAANFIMKAAAAGRSANAN</sequence>
<evidence type="ECO:0000256" key="4">
    <source>
        <dbReference type="ARBA" id="ARBA00022487"/>
    </source>
</evidence>
<dbReference type="Gene3D" id="3.40.50.1820">
    <property type="entry name" value="alpha/beta hydrolase"/>
    <property type="match status" value="1"/>
</dbReference>
<reference evidence="14" key="2">
    <citation type="submission" date="2019-10" db="EMBL/GenBank/DDBJ databases">
        <authorList>
            <consortium name="NCBI Genome Project"/>
        </authorList>
    </citation>
    <scope>NUCLEOTIDE SEQUENCE</scope>
    <source>
        <strain evidence="14">NI907</strain>
    </source>
</reference>
<organism evidence="13 14">
    <name type="scientific">Pyricularia grisea</name>
    <name type="common">Crabgrass-specific blast fungus</name>
    <name type="synonym">Magnaporthe grisea</name>
    <dbReference type="NCBI Taxonomy" id="148305"/>
    <lineage>
        <taxon>Eukaryota</taxon>
        <taxon>Fungi</taxon>
        <taxon>Dikarya</taxon>
        <taxon>Ascomycota</taxon>
        <taxon>Pezizomycotina</taxon>
        <taxon>Sordariomycetes</taxon>
        <taxon>Sordariomycetidae</taxon>
        <taxon>Magnaporthales</taxon>
        <taxon>Pyriculariaceae</taxon>
        <taxon>Pyricularia</taxon>
    </lineage>
</organism>
<evidence type="ECO:0000256" key="3">
    <source>
        <dbReference type="ARBA" id="ARBA00013095"/>
    </source>
</evidence>
<keyword evidence="7 12" id="KW-0378">Hydrolase</keyword>
<dbReference type="Pfam" id="PF01083">
    <property type="entry name" value="Cutinase"/>
    <property type="match status" value="1"/>
</dbReference>
<evidence type="ECO:0000256" key="10">
    <source>
        <dbReference type="PIRSR" id="PIRSR611150-1"/>
    </source>
</evidence>
<gene>
    <name evidence="14" type="ORF">PgNI_05375</name>
</gene>
<dbReference type="AlphaFoldDB" id="A0A6P8B5E6"/>
<dbReference type="SMART" id="SM01110">
    <property type="entry name" value="Cutinase"/>
    <property type="match status" value="1"/>
</dbReference>
<reference evidence="13 14" key="1">
    <citation type="journal article" date="2019" name="Mol. Biol. Evol.">
        <title>Blast fungal genomes show frequent chromosomal changes, gene gains and losses, and effector gene turnover.</title>
        <authorList>
            <person name="Gomez Luciano L.B."/>
            <person name="Jason Tsai I."/>
            <person name="Chuma I."/>
            <person name="Tosa Y."/>
            <person name="Chen Y.H."/>
            <person name="Li J.Y."/>
            <person name="Li M.Y."/>
            <person name="Jade Lu M.Y."/>
            <person name="Nakayashiki H."/>
            <person name="Li W.H."/>
        </authorList>
    </citation>
    <scope>NUCLEOTIDE SEQUENCE [LARGE SCALE GENOMIC DNA]</scope>
    <source>
        <strain evidence="13 14">NI907</strain>
    </source>
</reference>
<keyword evidence="8 11" id="KW-1015">Disulfide bond</keyword>
<comment type="subcellular location">
    <subcellularLocation>
        <location evidence="1 12">Secreted</location>
    </subcellularLocation>
</comment>
<proteinExistence type="inferred from homology"/>
<dbReference type="InterPro" id="IPR029058">
    <property type="entry name" value="AB_hydrolase_fold"/>
</dbReference>
<comment type="catalytic activity">
    <reaction evidence="9 12">
        <text>cutin + H2O = cutin monomers.</text>
        <dbReference type="EC" id="3.1.1.74"/>
    </reaction>
</comment>
<feature type="disulfide bond" evidence="11">
    <location>
        <begin position="48"/>
        <end position="123"/>
    </location>
</feature>
<dbReference type="GeneID" id="41960317"/>
<dbReference type="RefSeq" id="XP_030982407.1">
    <property type="nucleotide sequence ID" value="XM_031125408.1"/>
</dbReference>
<feature type="chain" id="PRO_5028504369" description="Cutinase" evidence="12">
    <location>
        <begin position="21"/>
        <end position="226"/>
    </location>
</feature>
<comment type="similarity">
    <text evidence="2 12">Belongs to the cutinase family.</text>
</comment>
<protein>
    <recommendedName>
        <fullName evidence="3 12">Cutinase</fullName>
        <ecNumber evidence="3 12">3.1.1.74</ecNumber>
    </recommendedName>
</protein>
<dbReference type="PROSITE" id="PS00931">
    <property type="entry name" value="CUTINASE_2"/>
    <property type="match status" value="1"/>
</dbReference>
<evidence type="ECO:0000256" key="2">
    <source>
        <dbReference type="ARBA" id="ARBA00007534"/>
    </source>
</evidence>
<dbReference type="InterPro" id="IPR043579">
    <property type="entry name" value="CUTINASE_2"/>
</dbReference>
<evidence type="ECO:0000256" key="5">
    <source>
        <dbReference type="ARBA" id="ARBA00022525"/>
    </source>
</evidence>
<feature type="disulfide bond" evidence="11">
    <location>
        <begin position="182"/>
        <end position="189"/>
    </location>
</feature>
<dbReference type="SUPFAM" id="SSF53474">
    <property type="entry name" value="alpha/beta-Hydrolases"/>
    <property type="match status" value="1"/>
</dbReference>
<evidence type="ECO:0000313" key="13">
    <source>
        <dbReference type="Proteomes" id="UP000515153"/>
    </source>
</evidence>
<name>A0A6P8B5E6_PYRGI</name>
<evidence type="ECO:0000313" key="14">
    <source>
        <dbReference type="RefSeq" id="XP_030982407.1"/>
    </source>
</evidence>
<dbReference type="GO" id="GO:0016052">
    <property type="term" value="P:carbohydrate catabolic process"/>
    <property type="evidence" value="ECO:0007669"/>
    <property type="project" value="TreeGrafter"/>
</dbReference>
<keyword evidence="5 12" id="KW-0964">Secreted</keyword>
<dbReference type="KEGG" id="pgri:PgNI_05375"/>
<accession>A0A6P8B5E6</accession>
<dbReference type="InterPro" id="IPR011150">
    <property type="entry name" value="Cutinase_monf"/>
</dbReference>
<evidence type="ECO:0000256" key="1">
    <source>
        <dbReference type="ARBA" id="ARBA00004613"/>
    </source>
</evidence>
<evidence type="ECO:0000256" key="7">
    <source>
        <dbReference type="ARBA" id="ARBA00022801"/>
    </source>
</evidence>
<reference evidence="14" key="3">
    <citation type="submission" date="2025-08" db="UniProtKB">
        <authorList>
            <consortium name="RefSeq"/>
        </authorList>
    </citation>
    <scope>IDENTIFICATION</scope>
    <source>
        <strain evidence="14">NI907</strain>
    </source>
</reference>
<evidence type="ECO:0000256" key="8">
    <source>
        <dbReference type="ARBA" id="ARBA00023157"/>
    </source>
</evidence>
<dbReference type="InterPro" id="IPR043580">
    <property type="entry name" value="CUTINASE_1"/>
</dbReference>
<dbReference type="PANTHER" id="PTHR48250">
    <property type="entry name" value="CUTINASE 2-RELATED"/>
    <property type="match status" value="1"/>
</dbReference>
<dbReference type="EC" id="3.1.1.74" evidence="3 12"/>
<feature type="signal peptide" evidence="12">
    <location>
        <begin position="1"/>
        <end position="20"/>
    </location>
</feature>